<name>A0A7J4XEB3_9BACE</name>
<feature type="domain" description="GH29D-like beta-sandwich" evidence="1">
    <location>
        <begin position="711"/>
        <end position="769"/>
    </location>
</feature>
<dbReference type="Proteomes" id="UP000422221">
    <property type="component" value="Unassembled WGS sequence"/>
</dbReference>
<dbReference type="EMBL" id="VWMK01000022">
    <property type="protein sequence ID" value="KAA3759571.1"/>
    <property type="molecule type" value="Genomic_DNA"/>
</dbReference>
<evidence type="ECO:0000313" key="2">
    <source>
        <dbReference type="EMBL" id="KAA3759571.1"/>
    </source>
</evidence>
<protein>
    <recommendedName>
        <fullName evidence="1">GH29D-like beta-sandwich domain-containing protein</fullName>
    </recommendedName>
</protein>
<sequence>MLNFKFSIMRHYFTSRLFLFLFVLFGCVMATNGQSLKTVKNWNFLSWSETTLANLGADATSWEAEIDADTQVLKRYKNLETVDAKNVLKANGVVIAETDGILFPALTKGNLSLRINMGDDGIQLGSKNLEVTIKELKAGQHVTIILKSANATSGRGISAITNMTGTVGSDTYKTGNDGENTYELVVAADGDVKFKYNEGVILKSIIVSEETVARKVAYIYDSSYAGYVLDEDPVHAALIDAYEVTDIDVKSLDGSTVNELLGYDLVFSSEAVGGKHAYGLKLETVVNKVPMLNLKSFYYSSDRWAWATGQNPDKGTNTMIILEAYRDHAIFNGVAIAEDGTCVIFTESDASNNQVQAYKDPGAIIADDIVMAKDGTGTYNTIHEHGTTNKYMLIPFASNLIRGIDANAIRLLLNAADYLIATKEVYVEPSDPVAAPVISDVVNGNAKTVTITTATEDAAIYYTLDGTVPTIESILYTQPFDVLKPCSVTAFAVKEGMLDSEVVSKDIENENYIARNKTLLWANFKDQPEEWGVTGDIIGSGKTDEKTIAGFIIGSKGQRVNLQATGVSEKIGDTYGPATEEDMGATSYAMSFLTGSASGYIITPSVVAGPFDVAIWWCTAKSASYTEKLTISVKTADAEEWTELETISNKSYKSVRKQIVSYDGTEPVQVKITCASGNGSNNNAMIFDVKLLGEGADPVATPVISAEANGNAKTVTITTDTKDAIIYYTINGTDPTIASTQYTEPFNILKPCTVKAFAVKKDMADSDIASEDIENENYIARNKTLLWANFKNQPEEWGITGDIIASGKTDEKTVAGFIIGSEGQRVNLQATGVSEEIGGNYGPETEADAGASGYAMSFLTGTASAYMITPSAVAGPFDIAIWWCGAKSASNTEKLTVSVKTVDAEEWTELGTLSNDAYKNIRKQVISYEGTEPVLVKFASASENGKNNNAMIFDIKLLGEGEDPVLPVATPVITTEDNADGKMVTIACETEDAAVYYTLDGTEPTVESSLYAEPFETKSSCTVKAIAVKEGFPDSEIAELDITIATSIISETASKVILSRSYFTVGGVKLEAPVKGLNIVRTVFEDGVIEMSKVIVE</sequence>
<organism evidence="2 3">
    <name type="scientific">Bacteroides salyersiae</name>
    <dbReference type="NCBI Taxonomy" id="291644"/>
    <lineage>
        <taxon>Bacteria</taxon>
        <taxon>Pseudomonadati</taxon>
        <taxon>Bacteroidota</taxon>
        <taxon>Bacteroidia</taxon>
        <taxon>Bacteroidales</taxon>
        <taxon>Bacteroidaceae</taxon>
        <taxon>Bacteroides</taxon>
    </lineage>
</organism>
<evidence type="ECO:0000259" key="1">
    <source>
        <dbReference type="Pfam" id="PF13290"/>
    </source>
</evidence>
<reference evidence="2 3" key="1">
    <citation type="journal article" date="2019" name="Nat. Med.">
        <title>A library of human gut bacterial isolates paired with longitudinal multiomics data enables mechanistic microbiome research.</title>
        <authorList>
            <person name="Poyet M."/>
            <person name="Groussin M."/>
            <person name="Gibbons S.M."/>
            <person name="Avila-Pacheco J."/>
            <person name="Jiang X."/>
            <person name="Kearney S.M."/>
            <person name="Perrotta A.R."/>
            <person name="Berdy B."/>
            <person name="Zhao S."/>
            <person name="Lieberman T.D."/>
            <person name="Swanson P.K."/>
            <person name="Smith M."/>
            <person name="Roesemann S."/>
            <person name="Alexander J.E."/>
            <person name="Rich S.A."/>
            <person name="Livny J."/>
            <person name="Vlamakis H."/>
            <person name="Clish C."/>
            <person name="Bullock K."/>
            <person name="Deik A."/>
            <person name="Scott J."/>
            <person name="Pierce K.A."/>
            <person name="Xavier R.J."/>
            <person name="Alm E.J."/>
        </authorList>
    </citation>
    <scope>NUCLEOTIDE SEQUENCE [LARGE SCALE GENOMIC DNA]</scope>
    <source>
        <strain evidence="2 3">BIOML-A10</strain>
    </source>
</reference>
<evidence type="ECO:0000313" key="3">
    <source>
        <dbReference type="Proteomes" id="UP000422221"/>
    </source>
</evidence>
<dbReference type="Pfam" id="PF13290">
    <property type="entry name" value="CHB_HEX_C_1"/>
    <property type="match status" value="3"/>
</dbReference>
<feature type="domain" description="GH29D-like beta-sandwich" evidence="1">
    <location>
        <begin position="445"/>
        <end position="504"/>
    </location>
</feature>
<dbReference type="AlphaFoldDB" id="A0A7J4XEB3"/>
<comment type="caution">
    <text evidence="2">The sequence shown here is derived from an EMBL/GenBank/DDBJ whole genome shotgun (WGS) entry which is preliminary data.</text>
</comment>
<gene>
    <name evidence="2" type="ORF">F3F73_19255</name>
</gene>
<accession>A0A7J4XEB3</accession>
<dbReference type="InterPro" id="IPR059177">
    <property type="entry name" value="GH29D-like_dom"/>
</dbReference>
<proteinExistence type="predicted"/>
<feature type="domain" description="GH29D-like beta-sandwich" evidence="1">
    <location>
        <begin position="980"/>
        <end position="1037"/>
    </location>
</feature>
<dbReference type="PROSITE" id="PS51257">
    <property type="entry name" value="PROKAR_LIPOPROTEIN"/>
    <property type="match status" value="1"/>
</dbReference>